<gene>
    <name evidence="1" type="ORF">UY81_C0059G0006</name>
</gene>
<sequence>MDAATKLAFNVPFSHAVVLINAEQAQLWVVYTLEQYAAVDTAHGTFDHDEIRLLGAAMYRDVPEVQQVSGPAACMLADALLAVLMEPDPAVRDRVSEGITSVNWRIAGVEATTVVCGRKGDRVFFGIVCSLPQLQAFQQRFFPDEPQRVSAFQSKARLPAYSDSASFILEGDDALSAIDGCHRLGYLNG</sequence>
<accession>A0A0G1XV93</accession>
<evidence type="ECO:0000313" key="2">
    <source>
        <dbReference type="Proteomes" id="UP000034290"/>
    </source>
</evidence>
<protein>
    <submittedName>
        <fullName evidence="1">Uncharacterized protein</fullName>
    </submittedName>
</protein>
<dbReference type="Proteomes" id="UP000034290">
    <property type="component" value="Unassembled WGS sequence"/>
</dbReference>
<organism evidence="1 2">
    <name type="scientific">Candidatus Giovannonibacteria bacterium GW2011_GWA2_53_7</name>
    <dbReference type="NCBI Taxonomy" id="1618650"/>
    <lineage>
        <taxon>Bacteria</taxon>
        <taxon>Candidatus Giovannoniibacteriota</taxon>
    </lineage>
</organism>
<dbReference type="EMBL" id="LCRM01000059">
    <property type="protein sequence ID" value="KKW34901.1"/>
    <property type="molecule type" value="Genomic_DNA"/>
</dbReference>
<proteinExistence type="predicted"/>
<reference evidence="1 2" key="1">
    <citation type="journal article" date="2015" name="Nature">
        <title>rRNA introns, odd ribosomes, and small enigmatic genomes across a large radiation of phyla.</title>
        <authorList>
            <person name="Brown C.T."/>
            <person name="Hug L.A."/>
            <person name="Thomas B.C."/>
            <person name="Sharon I."/>
            <person name="Castelle C.J."/>
            <person name="Singh A."/>
            <person name="Wilkins M.J."/>
            <person name="Williams K.H."/>
            <person name="Banfield J.F."/>
        </authorList>
    </citation>
    <scope>NUCLEOTIDE SEQUENCE [LARGE SCALE GENOMIC DNA]</scope>
</reference>
<comment type="caution">
    <text evidence="1">The sequence shown here is derived from an EMBL/GenBank/DDBJ whole genome shotgun (WGS) entry which is preliminary data.</text>
</comment>
<name>A0A0G1XV93_9BACT</name>
<dbReference type="AlphaFoldDB" id="A0A0G1XV93"/>
<evidence type="ECO:0000313" key="1">
    <source>
        <dbReference type="EMBL" id="KKW34901.1"/>
    </source>
</evidence>